<evidence type="ECO:0000256" key="6">
    <source>
        <dbReference type="ARBA" id="ARBA00022598"/>
    </source>
</evidence>
<dbReference type="SUPFAM" id="SSF52374">
    <property type="entry name" value="Nucleotidylyl transferase"/>
    <property type="match status" value="1"/>
</dbReference>
<keyword evidence="9 13" id="KW-0648">Protein biosynthesis</keyword>
<evidence type="ECO:0000256" key="4">
    <source>
        <dbReference type="ARBA" id="ARBA00012837"/>
    </source>
</evidence>
<dbReference type="CDD" id="cd00671">
    <property type="entry name" value="ArgRS_core"/>
    <property type="match status" value="1"/>
</dbReference>
<evidence type="ECO:0000256" key="7">
    <source>
        <dbReference type="ARBA" id="ARBA00022741"/>
    </source>
</evidence>
<reference evidence="16" key="1">
    <citation type="submission" date="2023-01" db="EMBL/GenBank/DDBJ databases">
        <title>Metagenome sequencing of chrysophaentin producing Chrysophaeum taylorii.</title>
        <authorList>
            <person name="Davison J."/>
            <person name="Bewley C."/>
        </authorList>
    </citation>
    <scope>NUCLEOTIDE SEQUENCE</scope>
    <source>
        <strain evidence="16">NIES-1699</strain>
    </source>
</reference>
<accession>A0AAD7XNI8</accession>
<dbReference type="InterPro" id="IPR014729">
    <property type="entry name" value="Rossmann-like_a/b/a_fold"/>
</dbReference>
<keyword evidence="7 13" id="KW-0547">Nucleotide-binding</keyword>
<dbReference type="InterPro" id="IPR005148">
    <property type="entry name" value="Arg-tRNA-synth_N"/>
</dbReference>
<comment type="catalytic activity">
    <reaction evidence="12">
        <text>tRNA(Arg) + L-arginine + ATP = L-arginyl-tRNA(Arg) + AMP + diphosphate</text>
        <dbReference type="Rhea" id="RHEA:20301"/>
        <dbReference type="Rhea" id="RHEA-COMP:9658"/>
        <dbReference type="Rhea" id="RHEA-COMP:9673"/>
        <dbReference type="ChEBI" id="CHEBI:30616"/>
        <dbReference type="ChEBI" id="CHEBI:32682"/>
        <dbReference type="ChEBI" id="CHEBI:33019"/>
        <dbReference type="ChEBI" id="CHEBI:78442"/>
        <dbReference type="ChEBI" id="CHEBI:78513"/>
        <dbReference type="ChEBI" id="CHEBI:456215"/>
        <dbReference type="EC" id="6.1.1.19"/>
    </reaction>
</comment>
<dbReference type="SUPFAM" id="SSF55190">
    <property type="entry name" value="Arginyl-tRNA synthetase (ArgRS), N-terminal 'additional' domain"/>
    <property type="match status" value="1"/>
</dbReference>
<comment type="caution">
    <text evidence="16">The sequence shown here is derived from an EMBL/GenBank/DDBJ whole genome shotgun (WGS) entry which is preliminary data.</text>
</comment>
<evidence type="ECO:0000256" key="11">
    <source>
        <dbReference type="ARBA" id="ARBA00033033"/>
    </source>
</evidence>
<dbReference type="InterPro" id="IPR035684">
    <property type="entry name" value="ArgRS_core"/>
</dbReference>
<keyword evidence="17" id="KW-1185">Reference proteome</keyword>
<dbReference type="AlphaFoldDB" id="A0AAD7XNI8"/>
<proteinExistence type="inferred from homology"/>
<dbReference type="GO" id="GO:0006420">
    <property type="term" value="P:arginyl-tRNA aminoacylation"/>
    <property type="evidence" value="ECO:0007669"/>
    <property type="project" value="InterPro"/>
</dbReference>
<evidence type="ECO:0000256" key="12">
    <source>
        <dbReference type="ARBA" id="ARBA00049339"/>
    </source>
</evidence>
<dbReference type="InterPro" id="IPR001412">
    <property type="entry name" value="aa-tRNA-synth_I_CS"/>
</dbReference>
<dbReference type="Gene3D" id="3.40.50.620">
    <property type="entry name" value="HUPs"/>
    <property type="match status" value="1"/>
</dbReference>
<name>A0AAD7XNI8_9STRA</name>
<dbReference type="FunFam" id="3.40.50.620:FF:000116">
    <property type="entry name" value="Arginine--tRNA ligase"/>
    <property type="match status" value="1"/>
</dbReference>
<dbReference type="HAMAP" id="MF_00123">
    <property type="entry name" value="Arg_tRNA_synth"/>
    <property type="match status" value="1"/>
</dbReference>
<evidence type="ECO:0000259" key="14">
    <source>
        <dbReference type="SMART" id="SM00836"/>
    </source>
</evidence>
<dbReference type="PANTHER" id="PTHR11956:SF5">
    <property type="entry name" value="ARGININE--TRNA LIGASE, CYTOPLASMIC"/>
    <property type="match status" value="1"/>
</dbReference>
<dbReference type="GO" id="GO:0005524">
    <property type="term" value="F:ATP binding"/>
    <property type="evidence" value="ECO:0007669"/>
    <property type="project" value="UniProtKB-KW"/>
</dbReference>
<comment type="subcellular location">
    <subcellularLocation>
        <location evidence="1">Cytoplasm</location>
    </subcellularLocation>
</comment>
<dbReference type="InterPro" id="IPR009080">
    <property type="entry name" value="tRNAsynth_Ia_anticodon-bd"/>
</dbReference>
<dbReference type="FunFam" id="3.30.1360.70:FF:000002">
    <property type="entry name" value="arginine--tRNA ligase, cytoplasmic"/>
    <property type="match status" value="1"/>
</dbReference>
<sequence>MLFRLRPSSASESARHKVAVTAALAQQKIEEGSVAAAPFEPEDGCVVEGEDVVVCGAPHACRLIAGSALRCADPVVDDWIEWSETIFAPAVAALVASFEGSPVRALPPSRPVVERDEFSFLLGAFTPPPNGVPAAAKAAISKTWPLMAALEGFLATDNSDPTLAHALLGVDAVYALPAWAPGSFPRVEALVARLPSVDLRPASLERGTDESPTKFVTRLFAAAIARAFPQLEWPDPAVMRCANDKFGDYQCNAPMSIFKALKGAAKSPRAVGEAIVASIPANQFVASTSVAPAGFVNTVLRSEILSAFAVSVARSGAVPAPPLSAFGGKRQVLVDFSSPNVAKEMHVGHLRSTIIGDTVCRVLEYCGHEVRRVNHLGDWGTQFGMLITHLETAYPDFTENPPNITDLTTFYKDAKKRFDADPEFKDKSRARVVTLQAGDPRSLEIWRLLCDLSRKEFDKVYERLDVALNEYGESYYNDMIPGTIEELERKGLVSDENGAACIHLPNHGFPLIVRKSDGGYGYDSTDAAAVRHRLIDLGCDWLVYITDVGQQEHFHMVFEMARAAGWTRDDVRLRHVGFGVVQGLDGKRFRTRSSETTRLVDLLDEAVVRMEASLVDRVKDGKCSLSDDKVKEAAAVVGYGAVKYFDLHQHPATNYKFSYDKMLSTSGNTAVYLLYSHARLASIIRKSGLDVPTLVVQDLVHHPKERQLAFELSLFVDVVEAVANDYLPNRLCDYLYRLSTKFTDFVTDCKVLGDPRQSERLVLCEATGVVMRQAFTLLGIKYLMQI</sequence>
<evidence type="ECO:0000313" key="16">
    <source>
        <dbReference type="EMBL" id="KAJ8602340.1"/>
    </source>
</evidence>
<dbReference type="GO" id="GO:0005737">
    <property type="term" value="C:cytoplasm"/>
    <property type="evidence" value="ECO:0007669"/>
    <property type="project" value="UniProtKB-SubCell"/>
</dbReference>
<feature type="domain" description="Arginyl tRNA synthetase N-terminal" evidence="15">
    <location>
        <begin position="214"/>
        <end position="299"/>
    </location>
</feature>
<evidence type="ECO:0000256" key="10">
    <source>
        <dbReference type="ARBA" id="ARBA00023146"/>
    </source>
</evidence>
<dbReference type="FunFam" id="1.10.730.10:FF:000006">
    <property type="entry name" value="Arginyl-tRNA synthetase 2, mitochondrial"/>
    <property type="match status" value="1"/>
</dbReference>
<keyword evidence="10 13" id="KW-0030">Aminoacyl-tRNA synthetase</keyword>
<dbReference type="SMART" id="SM00836">
    <property type="entry name" value="DALR_1"/>
    <property type="match status" value="1"/>
</dbReference>
<evidence type="ECO:0000256" key="8">
    <source>
        <dbReference type="ARBA" id="ARBA00022840"/>
    </source>
</evidence>
<dbReference type="Pfam" id="PF00750">
    <property type="entry name" value="tRNA-synt_1d"/>
    <property type="match status" value="1"/>
</dbReference>
<dbReference type="PANTHER" id="PTHR11956">
    <property type="entry name" value="ARGINYL-TRNA SYNTHETASE"/>
    <property type="match status" value="1"/>
</dbReference>
<evidence type="ECO:0000259" key="15">
    <source>
        <dbReference type="SMART" id="SM01016"/>
    </source>
</evidence>
<dbReference type="Gene3D" id="3.30.1360.70">
    <property type="entry name" value="Arginyl tRNA synthetase N-terminal domain"/>
    <property type="match status" value="1"/>
</dbReference>
<dbReference type="EMBL" id="JAQMWT010000381">
    <property type="protein sequence ID" value="KAJ8602340.1"/>
    <property type="molecule type" value="Genomic_DNA"/>
</dbReference>
<evidence type="ECO:0000256" key="13">
    <source>
        <dbReference type="RuleBase" id="RU363038"/>
    </source>
</evidence>
<evidence type="ECO:0000256" key="1">
    <source>
        <dbReference type="ARBA" id="ARBA00004496"/>
    </source>
</evidence>
<dbReference type="GO" id="GO:0004814">
    <property type="term" value="F:arginine-tRNA ligase activity"/>
    <property type="evidence" value="ECO:0007669"/>
    <property type="project" value="UniProtKB-EC"/>
</dbReference>
<dbReference type="SUPFAM" id="SSF47323">
    <property type="entry name" value="Anticodon-binding domain of a subclass of class I aminoacyl-tRNA synthetases"/>
    <property type="match status" value="1"/>
</dbReference>
<comment type="subunit">
    <text evidence="3">Monomer.</text>
</comment>
<dbReference type="Proteomes" id="UP001230188">
    <property type="component" value="Unassembled WGS sequence"/>
</dbReference>
<keyword evidence="6 13" id="KW-0436">Ligase</keyword>
<dbReference type="NCBIfam" id="TIGR00456">
    <property type="entry name" value="argS"/>
    <property type="match status" value="1"/>
</dbReference>
<dbReference type="Pfam" id="PF05746">
    <property type="entry name" value="DALR_1"/>
    <property type="match status" value="1"/>
</dbReference>
<evidence type="ECO:0000256" key="3">
    <source>
        <dbReference type="ARBA" id="ARBA00011245"/>
    </source>
</evidence>
<gene>
    <name evidence="16" type="ORF">CTAYLR_004218</name>
</gene>
<evidence type="ECO:0000256" key="5">
    <source>
        <dbReference type="ARBA" id="ARBA00022490"/>
    </source>
</evidence>
<organism evidence="16 17">
    <name type="scientific">Chrysophaeum taylorii</name>
    <dbReference type="NCBI Taxonomy" id="2483200"/>
    <lineage>
        <taxon>Eukaryota</taxon>
        <taxon>Sar</taxon>
        <taxon>Stramenopiles</taxon>
        <taxon>Ochrophyta</taxon>
        <taxon>Pelagophyceae</taxon>
        <taxon>Pelagomonadales</taxon>
        <taxon>Pelagomonadaceae</taxon>
        <taxon>Chrysophaeum</taxon>
    </lineage>
</organism>
<evidence type="ECO:0000256" key="2">
    <source>
        <dbReference type="ARBA" id="ARBA00005594"/>
    </source>
</evidence>
<feature type="domain" description="DALR anticodon binding" evidence="14">
    <location>
        <begin position="673"/>
        <end position="786"/>
    </location>
</feature>
<evidence type="ECO:0000256" key="9">
    <source>
        <dbReference type="ARBA" id="ARBA00022917"/>
    </source>
</evidence>
<keyword evidence="8 13" id="KW-0067">ATP-binding</keyword>
<protein>
    <recommendedName>
        <fullName evidence="4">arginine--tRNA ligase</fullName>
        <ecNumber evidence="4">6.1.1.19</ecNumber>
    </recommendedName>
    <alternativeName>
        <fullName evidence="11">Arginyl-tRNA synthetase</fullName>
    </alternativeName>
</protein>
<dbReference type="PRINTS" id="PR01038">
    <property type="entry name" value="TRNASYNTHARG"/>
</dbReference>
<dbReference type="PROSITE" id="PS00178">
    <property type="entry name" value="AA_TRNA_LIGASE_I"/>
    <property type="match status" value="1"/>
</dbReference>
<dbReference type="InterPro" id="IPR001278">
    <property type="entry name" value="Arg-tRNA-ligase"/>
</dbReference>
<dbReference type="InterPro" id="IPR008909">
    <property type="entry name" value="DALR_anticod-bd"/>
</dbReference>
<dbReference type="InterPro" id="IPR036695">
    <property type="entry name" value="Arg-tRNA-synth_N_sf"/>
</dbReference>
<keyword evidence="5" id="KW-0963">Cytoplasm</keyword>
<evidence type="ECO:0000313" key="17">
    <source>
        <dbReference type="Proteomes" id="UP001230188"/>
    </source>
</evidence>
<dbReference type="Pfam" id="PF03485">
    <property type="entry name" value="Arg_tRNA_synt_N"/>
    <property type="match status" value="1"/>
</dbReference>
<comment type="similarity">
    <text evidence="2 13">Belongs to the class-I aminoacyl-tRNA synthetase family.</text>
</comment>
<dbReference type="SMART" id="SM01016">
    <property type="entry name" value="Arg_tRNA_synt_N"/>
    <property type="match status" value="1"/>
</dbReference>
<dbReference type="Gene3D" id="1.10.730.10">
    <property type="entry name" value="Isoleucyl-tRNA Synthetase, Domain 1"/>
    <property type="match status" value="1"/>
</dbReference>
<dbReference type="EC" id="6.1.1.19" evidence="4"/>